<reference evidence="2" key="1">
    <citation type="submission" date="2020-03" db="EMBL/GenBank/DDBJ databases">
        <title>A high-quality chromosome-level genome assembly of a woody plant with both climbing and erect habits, Rhamnella rubrinervis.</title>
        <authorList>
            <person name="Lu Z."/>
            <person name="Yang Y."/>
            <person name="Zhu X."/>
            <person name="Sun Y."/>
        </authorList>
    </citation>
    <scope>NUCLEOTIDE SEQUENCE</scope>
    <source>
        <strain evidence="2">BYM</strain>
        <tissue evidence="2">Leaf</tissue>
    </source>
</reference>
<feature type="domain" description="RNase H type-1" evidence="1">
    <location>
        <begin position="38"/>
        <end position="124"/>
    </location>
</feature>
<dbReference type="Gene3D" id="3.30.420.10">
    <property type="entry name" value="Ribonuclease H-like superfamily/Ribonuclease H"/>
    <property type="match status" value="1"/>
</dbReference>
<dbReference type="GO" id="GO:0003676">
    <property type="term" value="F:nucleic acid binding"/>
    <property type="evidence" value="ECO:0007669"/>
    <property type="project" value="InterPro"/>
</dbReference>
<sequence>MNASLHVHCGAGTGSARASNSSGLDRWVPPLAGWIKVNVDAAYNPSRSAAAMVVRDASGRLLFLSSALLTSQSPFEAELSALHWSSEFAERGGWTNGVWEMDALEVVKEIESSSGPHCRICNMIADAAAKETLVSGSCFEVDEFSLEKLPPSLLVSILAEQDSAGL</sequence>
<gene>
    <name evidence="2" type="ORF">FNV43_RR19923</name>
</gene>
<dbReference type="InterPro" id="IPR002156">
    <property type="entry name" value="RNaseH_domain"/>
</dbReference>
<comment type="caution">
    <text evidence="2">The sequence shown here is derived from an EMBL/GenBank/DDBJ whole genome shotgun (WGS) entry which is preliminary data.</text>
</comment>
<dbReference type="OrthoDB" id="1706056at2759"/>
<name>A0A8K0GWM7_9ROSA</name>
<dbReference type="CDD" id="cd06222">
    <property type="entry name" value="RNase_H_like"/>
    <property type="match status" value="1"/>
</dbReference>
<dbReference type="Pfam" id="PF13456">
    <property type="entry name" value="RVT_3"/>
    <property type="match status" value="1"/>
</dbReference>
<dbReference type="InterPro" id="IPR036397">
    <property type="entry name" value="RNaseH_sf"/>
</dbReference>
<evidence type="ECO:0000313" key="2">
    <source>
        <dbReference type="EMBL" id="KAF3437170.1"/>
    </source>
</evidence>
<dbReference type="PANTHER" id="PTHR47074:SF11">
    <property type="entry name" value="REVERSE TRANSCRIPTASE-LIKE PROTEIN"/>
    <property type="match status" value="1"/>
</dbReference>
<organism evidence="2 3">
    <name type="scientific">Rhamnella rubrinervis</name>
    <dbReference type="NCBI Taxonomy" id="2594499"/>
    <lineage>
        <taxon>Eukaryota</taxon>
        <taxon>Viridiplantae</taxon>
        <taxon>Streptophyta</taxon>
        <taxon>Embryophyta</taxon>
        <taxon>Tracheophyta</taxon>
        <taxon>Spermatophyta</taxon>
        <taxon>Magnoliopsida</taxon>
        <taxon>eudicotyledons</taxon>
        <taxon>Gunneridae</taxon>
        <taxon>Pentapetalae</taxon>
        <taxon>rosids</taxon>
        <taxon>fabids</taxon>
        <taxon>Rosales</taxon>
        <taxon>Rhamnaceae</taxon>
        <taxon>rhamnoid group</taxon>
        <taxon>Rhamneae</taxon>
        <taxon>Rhamnella</taxon>
    </lineage>
</organism>
<dbReference type="GO" id="GO:0004523">
    <property type="term" value="F:RNA-DNA hybrid ribonuclease activity"/>
    <property type="evidence" value="ECO:0007669"/>
    <property type="project" value="InterPro"/>
</dbReference>
<accession>A0A8K0GWM7</accession>
<dbReference type="PANTHER" id="PTHR47074">
    <property type="entry name" value="BNAC02G40300D PROTEIN"/>
    <property type="match status" value="1"/>
</dbReference>
<dbReference type="InterPro" id="IPR044730">
    <property type="entry name" value="RNase_H-like_dom_plant"/>
</dbReference>
<evidence type="ECO:0000259" key="1">
    <source>
        <dbReference type="Pfam" id="PF13456"/>
    </source>
</evidence>
<proteinExistence type="predicted"/>
<evidence type="ECO:0000313" key="3">
    <source>
        <dbReference type="Proteomes" id="UP000796880"/>
    </source>
</evidence>
<protein>
    <recommendedName>
        <fullName evidence="1">RNase H type-1 domain-containing protein</fullName>
    </recommendedName>
</protein>
<keyword evidence="3" id="KW-1185">Reference proteome</keyword>
<dbReference type="Proteomes" id="UP000796880">
    <property type="component" value="Unassembled WGS sequence"/>
</dbReference>
<dbReference type="InterPro" id="IPR052929">
    <property type="entry name" value="RNase_H-like_EbsB-rel"/>
</dbReference>
<dbReference type="AlphaFoldDB" id="A0A8K0GWM7"/>
<dbReference type="EMBL" id="VOIH02000009">
    <property type="protein sequence ID" value="KAF3437170.1"/>
    <property type="molecule type" value="Genomic_DNA"/>
</dbReference>